<dbReference type="EMBL" id="NVVJ01000008">
    <property type="protein sequence ID" value="PCJ27101.1"/>
    <property type="molecule type" value="Genomic_DNA"/>
</dbReference>
<feature type="signal peptide" evidence="1">
    <location>
        <begin position="1"/>
        <end position="21"/>
    </location>
</feature>
<comment type="caution">
    <text evidence="2">The sequence shown here is derived from an EMBL/GenBank/DDBJ whole genome shotgun (WGS) entry which is preliminary data.</text>
</comment>
<gene>
    <name evidence="2" type="ORF">COA96_04080</name>
</gene>
<protein>
    <submittedName>
        <fullName evidence="2">Uncharacterized protein</fullName>
    </submittedName>
</protein>
<name>A0A2A5B711_9GAMM</name>
<keyword evidence="1" id="KW-0732">Signal</keyword>
<evidence type="ECO:0000313" key="2">
    <source>
        <dbReference type="EMBL" id="PCJ27101.1"/>
    </source>
</evidence>
<evidence type="ECO:0000313" key="3">
    <source>
        <dbReference type="Proteomes" id="UP000218327"/>
    </source>
</evidence>
<dbReference type="AlphaFoldDB" id="A0A2A5B711"/>
<proteinExistence type="predicted"/>
<reference evidence="3" key="1">
    <citation type="submission" date="2017-08" db="EMBL/GenBank/DDBJ databases">
        <title>A dynamic microbial community with high functional redundancy inhabits the cold, oxic subseafloor aquifer.</title>
        <authorList>
            <person name="Tully B.J."/>
            <person name="Wheat C.G."/>
            <person name="Glazer B.T."/>
            <person name="Huber J.A."/>
        </authorList>
    </citation>
    <scope>NUCLEOTIDE SEQUENCE [LARGE SCALE GENOMIC DNA]</scope>
</reference>
<evidence type="ECO:0000256" key="1">
    <source>
        <dbReference type="SAM" id="SignalP"/>
    </source>
</evidence>
<organism evidence="2 3">
    <name type="scientific">SAR86 cluster bacterium</name>
    <dbReference type="NCBI Taxonomy" id="2030880"/>
    <lineage>
        <taxon>Bacteria</taxon>
        <taxon>Pseudomonadati</taxon>
        <taxon>Pseudomonadota</taxon>
        <taxon>Gammaproteobacteria</taxon>
        <taxon>SAR86 cluster</taxon>
    </lineage>
</organism>
<dbReference type="Proteomes" id="UP000218327">
    <property type="component" value="Unassembled WGS sequence"/>
</dbReference>
<accession>A0A2A5B711</accession>
<feature type="chain" id="PRO_5013082541" evidence="1">
    <location>
        <begin position="22"/>
        <end position="311"/>
    </location>
</feature>
<sequence>MKSLNFTLAIAVCLVSSLVLAQTADTYVVPRTIHDQPDFQGVWSTRFNTMLERPEGLPLILSAEQAAGFAQAVALGGDDNTDPDIDILGPPVLAVVNGEYRSSVIVYPENGVLPYNELGTQMSSHIYFEGVGYDGPEQRPGVERCTEAWGSPPMRAFMYQLFHGFVQTADTVAIISEEAVMLRVIHMDGHMRPDAIRSLEGHSVGHWEGDTLVVETTHYSDVNPERATIGRPMLISSEARVTERFTRTSETELNYQFTVNDPKYYTESWRGEFSFIRENSGHIYEYTCHEGNYSMVGALRGARVQEARAEQ</sequence>